<dbReference type="InterPro" id="IPR027434">
    <property type="entry name" value="Homing_endonucl"/>
</dbReference>
<accession>A0A1F5FW07</accession>
<gene>
    <name evidence="2" type="ORF">A2572_00995</name>
</gene>
<comment type="caution">
    <text evidence="2">The sequence shown here is derived from an EMBL/GenBank/DDBJ whole genome shotgun (WGS) entry which is preliminary data.</text>
</comment>
<dbReference type="SUPFAM" id="SSF55608">
    <property type="entry name" value="Homing endonucleases"/>
    <property type="match status" value="1"/>
</dbReference>
<dbReference type="Proteomes" id="UP000179237">
    <property type="component" value="Unassembled WGS sequence"/>
</dbReference>
<organism evidence="2 3">
    <name type="scientific">Candidatus Collierbacteria bacterium RIFOXYD1_FULL_40_9</name>
    <dbReference type="NCBI Taxonomy" id="1817731"/>
    <lineage>
        <taxon>Bacteria</taxon>
        <taxon>Candidatus Collieribacteriota</taxon>
    </lineage>
</organism>
<reference evidence="2 3" key="1">
    <citation type="journal article" date="2016" name="Nat. Commun.">
        <title>Thousands of microbial genomes shed light on interconnected biogeochemical processes in an aquifer system.</title>
        <authorList>
            <person name="Anantharaman K."/>
            <person name="Brown C.T."/>
            <person name="Hug L.A."/>
            <person name="Sharon I."/>
            <person name="Castelle C.J."/>
            <person name="Probst A.J."/>
            <person name="Thomas B.C."/>
            <person name="Singh A."/>
            <person name="Wilkins M.J."/>
            <person name="Karaoz U."/>
            <person name="Brodie E.L."/>
            <person name="Williams K.H."/>
            <person name="Hubbard S.S."/>
            <person name="Banfield J.F."/>
        </authorList>
    </citation>
    <scope>NUCLEOTIDE SEQUENCE [LARGE SCALE GENOMIC DNA]</scope>
</reference>
<dbReference type="GO" id="GO:0004519">
    <property type="term" value="F:endonuclease activity"/>
    <property type="evidence" value="ECO:0007669"/>
    <property type="project" value="InterPro"/>
</dbReference>
<protein>
    <recommendedName>
        <fullName evidence="1">Homing endonuclease LAGLIDADG domain-containing protein</fullName>
    </recommendedName>
</protein>
<dbReference type="AlphaFoldDB" id="A0A1F5FW07"/>
<dbReference type="EMBL" id="MFAQ01000009">
    <property type="protein sequence ID" value="OGD83775.1"/>
    <property type="molecule type" value="Genomic_DNA"/>
</dbReference>
<name>A0A1F5FW07_9BACT</name>
<feature type="domain" description="Homing endonuclease LAGLIDADG" evidence="1">
    <location>
        <begin position="33"/>
        <end position="111"/>
    </location>
</feature>
<evidence type="ECO:0000259" key="1">
    <source>
        <dbReference type="Pfam" id="PF14528"/>
    </source>
</evidence>
<dbReference type="InterPro" id="IPR004860">
    <property type="entry name" value="LAGLIDADG_dom"/>
</dbReference>
<evidence type="ECO:0000313" key="2">
    <source>
        <dbReference type="EMBL" id="OGD83775.1"/>
    </source>
</evidence>
<dbReference type="Gene3D" id="3.10.28.10">
    <property type="entry name" value="Homing endonucleases"/>
    <property type="match status" value="1"/>
</dbReference>
<proteinExistence type="predicted"/>
<sequence>MHTLKKIGLKVGNKVNQQVSVPKWITSNPNCSRRCLRGLIDTDGGIFKNKYRINGREYSYLKMCFTNKSLSLIDFVSKSLKLNGFNPKIYKGSKVWLCSEKEVKRYLEVIGSSNNRLNKWLGDKILVMER</sequence>
<evidence type="ECO:0000313" key="3">
    <source>
        <dbReference type="Proteomes" id="UP000179237"/>
    </source>
</evidence>
<dbReference type="Pfam" id="PF14528">
    <property type="entry name" value="LAGLIDADG_3"/>
    <property type="match status" value="1"/>
</dbReference>